<keyword evidence="3" id="KW-0276">Fatty acid metabolism</keyword>
<keyword evidence="3" id="KW-0963">Cytoplasm</keyword>
<dbReference type="Proteomes" id="UP000092527">
    <property type="component" value="Unassembled WGS sequence"/>
</dbReference>
<dbReference type="Proteomes" id="UP000092649">
    <property type="component" value="Unassembled WGS sequence"/>
</dbReference>
<feature type="modified residue" description="O-(pantetheine 4'-phosphoryl)serine" evidence="3">
    <location>
        <position position="39"/>
    </location>
</feature>
<sequence length="79" mass="9215">MEKNEIFVQVKTFLEELFDIDPDTVTLESHIAEDLELDSIDAVDLIVHLQNKLKKRVSPEEFKNVRTISDIVDVIYKLQ</sequence>
<dbReference type="GO" id="GO:0000036">
    <property type="term" value="F:acyl carrier activity"/>
    <property type="evidence" value="ECO:0007669"/>
    <property type="project" value="UniProtKB-UniRule"/>
</dbReference>
<evidence type="ECO:0000313" key="7">
    <source>
        <dbReference type="Proteomes" id="UP000092527"/>
    </source>
</evidence>
<comment type="function">
    <text evidence="3">Carrier of the growing fatty acid chain in fatty acid biosynthesis.</text>
</comment>
<keyword evidence="3" id="KW-0275">Fatty acid biosynthesis</keyword>
<comment type="caution">
    <text evidence="5">The sequence shown here is derived from an EMBL/GenBank/DDBJ whole genome shotgun (WGS) entry which is preliminary data.</text>
</comment>
<dbReference type="NCBIfam" id="NF003757">
    <property type="entry name" value="PRK05350.1"/>
    <property type="match status" value="1"/>
</dbReference>
<dbReference type="UniPathway" id="UPA00094"/>
<reference evidence="7 8" key="1">
    <citation type="submission" date="2014-11" db="EMBL/GenBank/DDBJ databases">
        <title>Pan-genome of Gallibacterium spp.</title>
        <authorList>
            <person name="Kudirkiene E."/>
            <person name="Bojesen A.M."/>
        </authorList>
    </citation>
    <scope>NUCLEOTIDE SEQUENCE [LARGE SCALE GENOMIC DNA]</scope>
    <source>
        <strain evidence="6 7">18469/18</strain>
        <strain evidence="5 8">F150</strain>
    </source>
</reference>
<feature type="domain" description="Carrier" evidence="4">
    <location>
        <begin position="4"/>
        <end position="79"/>
    </location>
</feature>
<dbReference type="OrthoDB" id="3392378at2"/>
<comment type="pathway">
    <text evidence="3">Lipid metabolism; fatty acid biosynthesis.</text>
</comment>
<dbReference type="RefSeq" id="WP_066104206.1">
    <property type="nucleotide sequence ID" value="NZ_CP103875.1"/>
</dbReference>
<comment type="subcellular location">
    <subcellularLocation>
        <location evidence="3">Cytoplasm</location>
    </subcellularLocation>
</comment>
<evidence type="ECO:0000256" key="3">
    <source>
        <dbReference type="HAMAP-Rule" id="MF_01217"/>
    </source>
</evidence>
<organism evidence="5 8">
    <name type="scientific">Gallibacterium salpingitidis</name>
    <dbReference type="NCBI Taxonomy" id="505341"/>
    <lineage>
        <taxon>Bacteria</taxon>
        <taxon>Pseudomonadati</taxon>
        <taxon>Pseudomonadota</taxon>
        <taxon>Gammaproteobacteria</taxon>
        <taxon>Pasteurellales</taxon>
        <taxon>Pasteurellaceae</taxon>
        <taxon>Gallibacterium</taxon>
    </lineage>
</organism>
<evidence type="ECO:0000313" key="6">
    <source>
        <dbReference type="EMBL" id="OBX08908.1"/>
    </source>
</evidence>
<dbReference type="InterPro" id="IPR036736">
    <property type="entry name" value="ACP-like_sf"/>
</dbReference>
<dbReference type="GO" id="GO:0005737">
    <property type="term" value="C:cytoplasm"/>
    <property type="evidence" value="ECO:0007669"/>
    <property type="project" value="UniProtKB-SubCell"/>
</dbReference>
<protein>
    <recommendedName>
        <fullName evidence="3">Acyl carrier protein</fullName>
        <shortName evidence="3">ACP</shortName>
    </recommendedName>
</protein>
<dbReference type="EMBL" id="JTJU01000051">
    <property type="protein sequence ID" value="OBX08908.1"/>
    <property type="molecule type" value="Genomic_DNA"/>
</dbReference>
<dbReference type="SUPFAM" id="SSF47336">
    <property type="entry name" value="ACP-like"/>
    <property type="match status" value="1"/>
</dbReference>
<evidence type="ECO:0000256" key="2">
    <source>
        <dbReference type="ARBA" id="ARBA00022553"/>
    </source>
</evidence>
<gene>
    <name evidence="3" type="primary">acpP</name>
    <name evidence="5" type="ORF">QS62_00425</name>
    <name evidence="6" type="ORF">QV09_09270</name>
</gene>
<dbReference type="Gene3D" id="1.10.1200.10">
    <property type="entry name" value="ACP-like"/>
    <property type="match status" value="1"/>
</dbReference>
<dbReference type="InterPro" id="IPR003231">
    <property type="entry name" value="ACP"/>
</dbReference>
<keyword evidence="1 3" id="KW-0596">Phosphopantetheine</keyword>
<keyword evidence="2 3" id="KW-0597">Phosphoprotein</keyword>
<dbReference type="InterPro" id="IPR009081">
    <property type="entry name" value="PP-bd_ACP"/>
</dbReference>
<evidence type="ECO:0000313" key="8">
    <source>
        <dbReference type="Proteomes" id="UP000092649"/>
    </source>
</evidence>
<evidence type="ECO:0000256" key="1">
    <source>
        <dbReference type="ARBA" id="ARBA00022450"/>
    </source>
</evidence>
<dbReference type="PROSITE" id="PS50075">
    <property type="entry name" value="CARRIER"/>
    <property type="match status" value="1"/>
</dbReference>
<keyword evidence="3" id="KW-0444">Lipid biosynthesis</keyword>
<keyword evidence="3" id="KW-0443">Lipid metabolism</keyword>
<evidence type="ECO:0000259" key="4">
    <source>
        <dbReference type="PROSITE" id="PS50075"/>
    </source>
</evidence>
<evidence type="ECO:0000313" key="5">
    <source>
        <dbReference type="EMBL" id="OBW96442.1"/>
    </source>
</evidence>
<comment type="similarity">
    <text evidence="3">Belongs to the acyl carrier protein (ACP) family.</text>
</comment>
<dbReference type="EMBL" id="JTJL01000001">
    <property type="protein sequence ID" value="OBW96442.1"/>
    <property type="molecule type" value="Genomic_DNA"/>
</dbReference>
<accession>A0A1A7PZ85</accession>
<dbReference type="HAMAP" id="MF_01217">
    <property type="entry name" value="Acyl_carrier"/>
    <property type="match status" value="1"/>
</dbReference>
<comment type="PTM">
    <text evidence="3">4'-phosphopantetheine is transferred from CoA to a specific serine of apo-ACP by AcpS. This modification is essential for activity because fatty acids are bound in thioester linkage to the sulfhydryl of the prosthetic group.</text>
</comment>
<proteinExistence type="inferred from homology"/>
<name>A0A1A7PZ85_9PAST</name>
<dbReference type="STRING" id="505341.QV08_10035"/>
<dbReference type="PATRIC" id="fig|505341.3.peg.85"/>
<keyword evidence="8" id="KW-1185">Reference proteome</keyword>
<dbReference type="Pfam" id="PF00550">
    <property type="entry name" value="PP-binding"/>
    <property type="match status" value="1"/>
</dbReference>
<dbReference type="AlphaFoldDB" id="A0A1A7PZ85"/>